<dbReference type="Pfam" id="PF08447">
    <property type="entry name" value="PAS_3"/>
    <property type="match status" value="2"/>
</dbReference>
<dbReference type="AlphaFoldDB" id="A0A2R3Q8A3"/>
<evidence type="ECO:0000259" key="2">
    <source>
        <dbReference type="PROSITE" id="PS50112"/>
    </source>
</evidence>
<dbReference type="PANTHER" id="PTHR44757:SF2">
    <property type="entry name" value="BIOFILM ARCHITECTURE MAINTENANCE PROTEIN MBAA"/>
    <property type="match status" value="1"/>
</dbReference>
<dbReference type="InterPro" id="IPR013655">
    <property type="entry name" value="PAS_fold_3"/>
</dbReference>
<dbReference type="GO" id="GO:0003824">
    <property type="term" value="F:catalytic activity"/>
    <property type="evidence" value="ECO:0007669"/>
    <property type="project" value="UniProtKB-ARBA"/>
</dbReference>
<dbReference type="EMBL" id="CP027667">
    <property type="protein sequence ID" value="AVO48013.1"/>
    <property type="molecule type" value="Genomic_DNA"/>
</dbReference>
<dbReference type="SUPFAM" id="SSF55073">
    <property type="entry name" value="Nucleotide cyclase"/>
    <property type="match status" value="1"/>
</dbReference>
<dbReference type="InterPro" id="IPR001610">
    <property type="entry name" value="PAC"/>
</dbReference>
<keyword evidence="1" id="KW-0472">Membrane</keyword>
<feature type="transmembrane region" description="Helical" evidence="1">
    <location>
        <begin position="68"/>
        <end position="94"/>
    </location>
</feature>
<dbReference type="InterPro" id="IPR013656">
    <property type="entry name" value="PAS_4"/>
</dbReference>
<feature type="domain" description="PAC" evidence="3">
    <location>
        <begin position="533"/>
        <end position="584"/>
    </location>
</feature>
<name>A0A2R3Q8A3_9BURK</name>
<feature type="domain" description="PAC" evidence="3">
    <location>
        <begin position="281"/>
        <end position="334"/>
    </location>
</feature>
<dbReference type="FunFam" id="3.30.70.270:FF:000001">
    <property type="entry name" value="Diguanylate cyclase domain protein"/>
    <property type="match status" value="1"/>
</dbReference>
<feature type="domain" description="EAL" evidence="4">
    <location>
        <begin position="1009"/>
        <end position="1264"/>
    </location>
</feature>
<dbReference type="Gene3D" id="3.30.450.20">
    <property type="entry name" value="PAS domain"/>
    <property type="match status" value="5"/>
</dbReference>
<dbReference type="PROSITE" id="PS50887">
    <property type="entry name" value="GGDEF"/>
    <property type="match status" value="1"/>
</dbReference>
<dbReference type="Proteomes" id="UP000237925">
    <property type="component" value="Chromosome"/>
</dbReference>
<dbReference type="PANTHER" id="PTHR44757">
    <property type="entry name" value="DIGUANYLATE CYCLASE DGCP"/>
    <property type="match status" value="1"/>
</dbReference>
<dbReference type="InterPro" id="IPR000014">
    <property type="entry name" value="PAS"/>
</dbReference>
<dbReference type="PROSITE" id="PS50883">
    <property type="entry name" value="EAL"/>
    <property type="match status" value="1"/>
</dbReference>
<organism evidence="6 7">
    <name type="scientific">Melaminivora suipulveris</name>
    <dbReference type="NCBI Taxonomy" id="2109913"/>
    <lineage>
        <taxon>Bacteria</taxon>
        <taxon>Pseudomonadati</taxon>
        <taxon>Pseudomonadota</taxon>
        <taxon>Betaproteobacteria</taxon>
        <taxon>Burkholderiales</taxon>
        <taxon>Comamonadaceae</taxon>
        <taxon>Melaminivora</taxon>
    </lineage>
</organism>
<evidence type="ECO:0000256" key="1">
    <source>
        <dbReference type="SAM" id="Phobius"/>
    </source>
</evidence>
<feature type="domain" description="GGDEF" evidence="5">
    <location>
        <begin position="867"/>
        <end position="1000"/>
    </location>
</feature>
<gene>
    <name evidence="6" type="ORF">C6568_01095</name>
</gene>
<keyword evidence="7" id="KW-1185">Reference proteome</keyword>
<feature type="domain" description="PAS" evidence="2">
    <location>
        <begin position="585"/>
        <end position="653"/>
    </location>
</feature>
<dbReference type="SMART" id="SM00086">
    <property type="entry name" value="PAC"/>
    <property type="match status" value="4"/>
</dbReference>
<dbReference type="PROSITE" id="PS50112">
    <property type="entry name" value="PAS"/>
    <property type="match status" value="1"/>
</dbReference>
<reference evidence="6 7" key="1">
    <citation type="submission" date="2018-03" db="EMBL/GenBank/DDBJ databases">
        <title>Genome sequencing of Melaminivora sp.</title>
        <authorList>
            <person name="Kim S.-J."/>
            <person name="Heo J."/>
            <person name="Ahn J.-H."/>
            <person name="Kwon S.-W."/>
        </authorList>
    </citation>
    <scope>NUCLEOTIDE SEQUENCE [LARGE SCALE GENOMIC DNA]</scope>
    <source>
        <strain evidence="6 7">SC2-9</strain>
    </source>
</reference>
<evidence type="ECO:0000313" key="6">
    <source>
        <dbReference type="EMBL" id="AVO48013.1"/>
    </source>
</evidence>
<dbReference type="SUPFAM" id="SSF141868">
    <property type="entry name" value="EAL domain-like"/>
    <property type="match status" value="1"/>
</dbReference>
<dbReference type="InterPro" id="IPR052155">
    <property type="entry name" value="Biofilm_reg_signaling"/>
</dbReference>
<dbReference type="InterPro" id="IPR043128">
    <property type="entry name" value="Rev_trsase/Diguanyl_cyclase"/>
</dbReference>
<accession>A0A2R3Q8A3</accession>
<evidence type="ECO:0000259" key="5">
    <source>
        <dbReference type="PROSITE" id="PS50887"/>
    </source>
</evidence>
<feature type="transmembrane region" description="Helical" evidence="1">
    <location>
        <begin position="100"/>
        <end position="120"/>
    </location>
</feature>
<keyword evidence="1" id="KW-0812">Transmembrane</keyword>
<dbReference type="InterPro" id="IPR001633">
    <property type="entry name" value="EAL_dom"/>
</dbReference>
<dbReference type="InterPro" id="IPR029787">
    <property type="entry name" value="Nucleotide_cyclase"/>
</dbReference>
<dbReference type="InterPro" id="IPR035919">
    <property type="entry name" value="EAL_sf"/>
</dbReference>
<dbReference type="CDD" id="cd01949">
    <property type="entry name" value="GGDEF"/>
    <property type="match status" value="1"/>
</dbReference>
<dbReference type="Gene3D" id="3.30.70.270">
    <property type="match status" value="1"/>
</dbReference>
<dbReference type="Pfam" id="PF00990">
    <property type="entry name" value="GGDEF"/>
    <property type="match status" value="1"/>
</dbReference>
<dbReference type="Pfam" id="PF08448">
    <property type="entry name" value="PAS_4"/>
    <property type="match status" value="2"/>
</dbReference>
<dbReference type="PROSITE" id="PS50113">
    <property type="entry name" value="PAC"/>
    <property type="match status" value="2"/>
</dbReference>
<dbReference type="NCBIfam" id="TIGR00254">
    <property type="entry name" value="GGDEF"/>
    <property type="match status" value="1"/>
</dbReference>
<dbReference type="NCBIfam" id="TIGR00229">
    <property type="entry name" value="sensory_box"/>
    <property type="match status" value="3"/>
</dbReference>
<dbReference type="InterPro" id="IPR035965">
    <property type="entry name" value="PAS-like_dom_sf"/>
</dbReference>
<dbReference type="OrthoDB" id="9813903at2"/>
<sequence length="1279" mass="141124">MSSIPVVTSMLYLLLIAFMASLPQAALVQPRSITRLALGALCGAASLAIIASEVHGGLANVAPVRPSLLASAALLWGPRAGFAAAATAIGGLWLTPHPDWSAALYYGSSSVAAGMLWWGLQRHARLPEWGAAAGLALSLPLVLLPWLSQTPDAPAAQQYEAHARHVLGVVVLCGGSALLRTRAYTLLTLRRREGDLRRALRATGGGRWEWDLREGRLLYAGRLYRQLGLRDSPDDSATTLASLPLGSRAWRRWIRERHHPEDLLRLRPYLRRALAGREPSVQVEFRIRDDLGRWRWLMTRGHATQRDATGRVLRLAGMDLDVTEQREMREALRDSEVRYSSFYQALPDAAGIIRVRDGRYLDVNPAFERMLGTAGAQVVGRTSLELGLRAVDPGRERLLGVLHEQGAVRGLPVTVASRGEAIAGLLSLQPIELRGEPCMVFVFHDVTQERRMRDELLATNSLLRQAGWMARLGVWESKPGAGIVYWSDVCYDIHGLAPGAPLPAEYLETFVAPEWREPAREQLSRSLRERKPWHAELQIIRADGVRLWVRVRTEPVVEGGRAVGARGILQNIDEMRRASERLRASEQRLAQMFQLLPSPLGFSRRADGVYVDVNPAWERVTGHSREKSIGQSSISLGILAPEARAGLMQAVERGETVGYEMDITTASGERRTVLHSLSPADLHDEECWLFALLDITERKRAEQQVREREELLSLTIAAASLGLWDWDIVTGSISGDARWRAMLGLESQAQHPAPWPQAWAQADPRVIGAELERHLREPAQPFDVTVQTGAPGAAERWVRSMGKIVAWAGDGQPRRMLGMSIDVTSQRAQARQLERMAHYDALTGLPNRVLLEQRMRQAMERARGCGDKLGVAYLDLDGFKPVNDRLGHAAGDRLLVQVAGRLQSALRPGDCVARLGGDEFVILLPGLASGGECEARMNALMQSVSAPYQLDSERMVVTASIGYTLFPDNSADADTLLRHADQAMYAAKQAGRNRHQQFDAAHERAQQALLEARQRLRQALEAGELALHLQPKVDMRRGAVVGAEALARWRHPERGVLAPAHFLPLLDGDTLLQALFGEWVVDSALHLVTRLMQEGLALPISINITPEHLQRSDFADWMASRLALHPQVPAQLLHLELTESAALYDIEHAARELGALRALGLGLAFDDFGTGYSSLSYLRRLPMDYLKLDRSFVAGMLHDTGDRAIVHGVIGLGRSFGCETIAEGVETLEQGRALLDMGCTLAQGHCIARPLPPDDFIAWARTWRAPAAWCESGELQPVI</sequence>
<evidence type="ECO:0000259" key="4">
    <source>
        <dbReference type="PROSITE" id="PS50883"/>
    </source>
</evidence>
<dbReference type="SMART" id="SM00052">
    <property type="entry name" value="EAL"/>
    <property type="match status" value="1"/>
</dbReference>
<feature type="transmembrane region" description="Helical" evidence="1">
    <location>
        <begin position="35"/>
        <end position="56"/>
    </location>
</feature>
<dbReference type="CDD" id="cd01948">
    <property type="entry name" value="EAL"/>
    <property type="match status" value="1"/>
</dbReference>
<proteinExistence type="predicted"/>
<evidence type="ECO:0000259" key="3">
    <source>
        <dbReference type="PROSITE" id="PS50113"/>
    </source>
</evidence>
<dbReference type="SUPFAM" id="SSF55785">
    <property type="entry name" value="PYP-like sensor domain (PAS domain)"/>
    <property type="match status" value="5"/>
</dbReference>
<dbReference type="InterPro" id="IPR000160">
    <property type="entry name" value="GGDEF_dom"/>
</dbReference>
<dbReference type="CDD" id="cd00130">
    <property type="entry name" value="PAS"/>
    <property type="match status" value="2"/>
</dbReference>
<keyword evidence="1" id="KW-1133">Transmembrane helix</keyword>
<evidence type="ECO:0000313" key="7">
    <source>
        <dbReference type="Proteomes" id="UP000237925"/>
    </source>
</evidence>
<protein>
    <submittedName>
        <fullName evidence="6">GGDEF domain-containing protein</fullName>
    </submittedName>
</protein>
<dbReference type="InterPro" id="IPR000700">
    <property type="entry name" value="PAS-assoc_C"/>
</dbReference>
<dbReference type="RefSeq" id="WP_106682496.1">
    <property type="nucleotide sequence ID" value="NZ_CP027667.1"/>
</dbReference>
<dbReference type="Pfam" id="PF00563">
    <property type="entry name" value="EAL"/>
    <property type="match status" value="1"/>
</dbReference>
<dbReference type="SMART" id="SM00091">
    <property type="entry name" value="PAS"/>
    <property type="match status" value="3"/>
</dbReference>
<dbReference type="KEGG" id="mela:C6568_01095"/>
<dbReference type="Gene3D" id="3.20.20.450">
    <property type="entry name" value="EAL domain"/>
    <property type="match status" value="1"/>
</dbReference>
<dbReference type="SMART" id="SM00267">
    <property type="entry name" value="GGDEF"/>
    <property type="match status" value="1"/>
</dbReference>